<dbReference type="EMBL" id="CP080333">
    <property type="protein sequence ID" value="QYL18689.1"/>
    <property type="molecule type" value="Genomic_DNA"/>
</dbReference>
<accession>A0ABX8VLM2</accession>
<dbReference type="RefSeq" id="WP_164520047.1">
    <property type="nucleotide sequence ID" value="NZ_BAAAVX010000076.1"/>
</dbReference>
<gene>
    <name evidence="1" type="ORF">K0O64_09440</name>
</gene>
<proteinExistence type="predicted"/>
<evidence type="ECO:0000313" key="1">
    <source>
        <dbReference type="EMBL" id="QYL18689.1"/>
    </source>
</evidence>
<keyword evidence="2" id="KW-1185">Reference proteome</keyword>
<sequence>MRESRRQQDEMIAEEIDRRERQQVWVRIAWRSELGRWSTHELQTG</sequence>
<reference evidence="1 2" key="1">
    <citation type="submission" date="2021-07" db="EMBL/GenBank/DDBJ databases">
        <title>Whole genome sequencing of non-tuberculosis mycobacteria type-strains.</title>
        <authorList>
            <person name="Igarashi Y."/>
            <person name="Osugi A."/>
            <person name="Mitarai S."/>
        </authorList>
    </citation>
    <scope>NUCLEOTIDE SEQUENCE [LARGE SCALE GENOMIC DNA]</scope>
    <source>
        <strain evidence="1 2">JCM 16370</strain>
    </source>
</reference>
<dbReference type="Proteomes" id="UP000825367">
    <property type="component" value="Chromosome"/>
</dbReference>
<protein>
    <submittedName>
        <fullName evidence="1">Uncharacterized protein</fullName>
    </submittedName>
</protein>
<organism evidence="1 2">
    <name type="scientific">Mycolicibacterium pallens</name>
    <dbReference type="NCBI Taxonomy" id="370524"/>
    <lineage>
        <taxon>Bacteria</taxon>
        <taxon>Bacillati</taxon>
        <taxon>Actinomycetota</taxon>
        <taxon>Actinomycetes</taxon>
        <taxon>Mycobacteriales</taxon>
        <taxon>Mycobacteriaceae</taxon>
        <taxon>Mycolicibacterium</taxon>
    </lineage>
</organism>
<evidence type="ECO:0000313" key="2">
    <source>
        <dbReference type="Proteomes" id="UP000825367"/>
    </source>
</evidence>
<name>A0ABX8VLM2_9MYCO</name>